<sequence length="192" mass="21644">MLAPRGTARLAPEAPPKPRLQFQWWSKLLKLAARNKQVEFGTVCNLAYAFAARDGRLEYAGFSFALCHTGAFVYSNTRGVFGYSSTRGVFDYSSMGAAPTVWIGPVMEPIPKLLRSLGQIMQLRLLQRWWSKVLLPRTLWNNGNDADSSCRLPRCIGHWYCGIEKSQILDIMRDASAPLNLEETLAFKCLVR</sequence>
<accession>A0A1Q9BWU2</accession>
<dbReference type="Proteomes" id="UP000186817">
    <property type="component" value="Unassembled WGS sequence"/>
</dbReference>
<dbReference type="OrthoDB" id="10269087at2759"/>
<protein>
    <submittedName>
        <fullName evidence="1">Uncharacterized protein</fullName>
    </submittedName>
</protein>
<evidence type="ECO:0000313" key="2">
    <source>
        <dbReference type="Proteomes" id="UP000186817"/>
    </source>
</evidence>
<proteinExistence type="predicted"/>
<evidence type="ECO:0000313" key="1">
    <source>
        <dbReference type="EMBL" id="OLP75122.1"/>
    </source>
</evidence>
<comment type="caution">
    <text evidence="1">The sequence shown here is derived from an EMBL/GenBank/DDBJ whole genome shotgun (WGS) entry which is preliminary data.</text>
</comment>
<reference evidence="1 2" key="1">
    <citation type="submission" date="2016-02" db="EMBL/GenBank/DDBJ databases">
        <title>Genome analysis of coral dinoflagellate symbionts highlights evolutionary adaptations to a symbiotic lifestyle.</title>
        <authorList>
            <person name="Aranda M."/>
            <person name="Li Y."/>
            <person name="Liew Y.J."/>
            <person name="Baumgarten S."/>
            <person name="Simakov O."/>
            <person name="Wilson M."/>
            <person name="Piel J."/>
            <person name="Ashoor H."/>
            <person name="Bougouffa S."/>
            <person name="Bajic V.B."/>
            <person name="Ryu T."/>
            <person name="Ravasi T."/>
            <person name="Bayer T."/>
            <person name="Micklem G."/>
            <person name="Kim H."/>
            <person name="Bhak J."/>
            <person name="Lajeunesse T.C."/>
            <person name="Voolstra C.R."/>
        </authorList>
    </citation>
    <scope>NUCLEOTIDE SEQUENCE [LARGE SCALE GENOMIC DNA]</scope>
    <source>
        <strain evidence="1 2">CCMP2467</strain>
    </source>
</reference>
<gene>
    <name evidence="1" type="ORF">AK812_SmicGene45132</name>
</gene>
<dbReference type="AlphaFoldDB" id="A0A1Q9BWU2"/>
<dbReference type="EMBL" id="LSRX01002775">
    <property type="protein sequence ID" value="OLP75122.1"/>
    <property type="molecule type" value="Genomic_DNA"/>
</dbReference>
<organism evidence="1 2">
    <name type="scientific">Symbiodinium microadriaticum</name>
    <name type="common">Dinoflagellate</name>
    <name type="synonym">Zooxanthella microadriatica</name>
    <dbReference type="NCBI Taxonomy" id="2951"/>
    <lineage>
        <taxon>Eukaryota</taxon>
        <taxon>Sar</taxon>
        <taxon>Alveolata</taxon>
        <taxon>Dinophyceae</taxon>
        <taxon>Suessiales</taxon>
        <taxon>Symbiodiniaceae</taxon>
        <taxon>Symbiodinium</taxon>
    </lineage>
</organism>
<keyword evidence="2" id="KW-1185">Reference proteome</keyword>
<name>A0A1Q9BWU2_SYMMI</name>